<name>A0A822YDB1_NELNU</name>
<dbReference type="Proteomes" id="UP000607653">
    <property type="component" value="Unassembled WGS sequence"/>
</dbReference>
<dbReference type="EMBL" id="DUZY01000002">
    <property type="protein sequence ID" value="DAD28965.1"/>
    <property type="molecule type" value="Genomic_DNA"/>
</dbReference>
<reference evidence="1 2" key="1">
    <citation type="journal article" date="2020" name="Mol. Biol. Evol.">
        <title>Distinct Expression and Methylation Patterns for Genes with Different Fates following a Single Whole-Genome Duplication in Flowering Plants.</title>
        <authorList>
            <person name="Shi T."/>
            <person name="Rahmani R.S."/>
            <person name="Gugger P.F."/>
            <person name="Wang M."/>
            <person name="Li H."/>
            <person name="Zhang Y."/>
            <person name="Li Z."/>
            <person name="Wang Q."/>
            <person name="Van de Peer Y."/>
            <person name="Marchal K."/>
            <person name="Chen J."/>
        </authorList>
    </citation>
    <scope>NUCLEOTIDE SEQUENCE [LARGE SCALE GENOMIC DNA]</scope>
    <source>
        <tissue evidence="1">Leaf</tissue>
    </source>
</reference>
<proteinExistence type="predicted"/>
<sequence>MKNELHGILQRIGEPTAKRTKEYPLPSLSCAYIYEHLSPKMIHKIKDGLFSNMIFPLLLKPFRYHSVGEEVQL</sequence>
<keyword evidence="2" id="KW-1185">Reference proteome</keyword>
<accession>A0A822YDB1</accession>
<comment type="caution">
    <text evidence="1">The sequence shown here is derived from an EMBL/GenBank/DDBJ whole genome shotgun (WGS) entry which is preliminary data.</text>
</comment>
<organism evidence="1 2">
    <name type="scientific">Nelumbo nucifera</name>
    <name type="common">Sacred lotus</name>
    <dbReference type="NCBI Taxonomy" id="4432"/>
    <lineage>
        <taxon>Eukaryota</taxon>
        <taxon>Viridiplantae</taxon>
        <taxon>Streptophyta</taxon>
        <taxon>Embryophyta</taxon>
        <taxon>Tracheophyta</taxon>
        <taxon>Spermatophyta</taxon>
        <taxon>Magnoliopsida</taxon>
        <taxon>Proteales</taxon>
        <taxon>Nelumbonaceae</taxon>
        <taxon>Nelumbo</taxon>
    </lineage>
</organism>
<gene>
    <name evidence="1" type="ORF">HUJ06_030433</name>
</gene>
<protein>
    <submittedName>
        <fullName evidence="1">Uncharacterized protein</fullName>
    </submittedName>
</protein>
<evidence type="ECO:0000313" key="2">
    <source>
        <dbReference type="Proteomes" id="UP000607653"/>
    </source>
</evidence>
<evidence type="ECO:0000313" key="1">
    <source>
        <dbReference type="EMBL" id="DAD28965.1"/>
    </source>
</evidence>
<dbReference type="AlphaFoldDB" id="A0A822YDB1"/>